<sequence length="80" mass="9226">MSRMKIILHCSLLLTSFELRLHGRLAENLRQHRASNKAPLRSPEDPEFAQAQNETRRVAVSLWVRSRSGFKHESARSFPA</sequence>
<proteinExistence type="predicted"/>
<dbReference type="AlphaFoldDB" id="K5WST3"/>
<dbReference type="KEGG" id="pco:PHACADRAFT_259891"/>
<dbReference type="HOGENOM" id="CLU_2590548_0_0_1"/>
<protein>
    <recommendedName>
        <fullName evidence="5">Secreted protein</fullName>
    </recommendedName>
</protein>
<dbReference type="InParanoid" id="K5WST3"/>
<name>K5WST3_PHACS</name>
<keyword evidence="4" id="KW-1185">Reference proteome</keyword>
<keyword evidence="2" id="KW-0732">Signal</keyword>
<evidence type="ECO:0000256" key="2">
    <source>
        <dbReference type="SAM" id="SignalP"/>
    </source>
</evidence>
<gene>
    <name evidence="3" type="ORF">PHACADRAFT_259891</name>
</gene>
<dbReference type="RefSeq" id="XP_007398167.1">
    <property type="nucleotide sequence ID" value="XM_007398105.1"/>
</dbReference>
<evidence type="ECO:0000313" key="3">
    <source>
        <dbReference type="EMBL" id="EKM53477.1"/>
    </source>
</evidence>
<evidence type="ECO:0008006" key="5">
    <source>
        <dbReference type="Google" id="ProtNLM"/>
    </source>
</evidence>
<organism evidence="3 4">
    <name type="scientific">Phanerochaete carnosa (strain HHB-10118-sp)</name>
    <name type="common">White-rot fungus</name>
    <name type="synonym">Peniophora carnosa</name>
    <dbReference type="NCBI Taxonomy" id="650164"/>
    <lineage>
        <taxon>Eukaryota</taxon>
        <taxon>Fungi</taxon>
        <taxon>Dikarya</taxon>
        <taxon>Basidiomycota</taxon>
        <taxon>Agaricomycotina</taxon>
        <taxon>Agaricomycetes</taxon>
        <taxon>Polyporales</taxon>
        <taxon>Phanerochaetaceae</taxon>
        <taxon>Phanerochaete</taxon>
    </lineage>
</organism>
<evidence type="ECO:0000313" key="4">
    <source>
        <dbReference type="Proteomes" id="UP000008370"/>
    </source>
</evidence>
<feature type="chain" id="PRO_5003885916" description="Secreted protein" evidence="2">
    <location>
        <begin position="27"/>
        <end position="80"/>
    </location>
</feature>
<dbReference type="Proteomes" id="UP000008370">
    <property type="component" value="Unassembled WGS sequence"/>
</dbReference>
<accession>K5WST3</accession>
<reference evidence="3 4" key="1">
    <citation type="journal article" date="2012" name="BMC Genomics">
        <title>Comparative genomics of the white-rot fungi, Phanerochaete carnosa and P. chrysosporium, to elucidate the genetic basis of the distinct wood types they colonize.</title>
        <authorList>
            <person name="Suzuki H."/>
            <person name="MacDonald J."/>
            <person name="Syed K."/>
            <person name="Salamov A."/>
            <person name="Hori C."/>
            <person name="Aerts A."/>
            <person name="Henrissat B."/>
            <person name="Wiebenga A."/>
            <person name="vanKuyk P.A."/>
            <person name="Barry K."/>
            <person name="Lindquist E."/>
            <person name="LaButti K."/>
            <person name="Lapidus A."/>
            <person name="Lucas S."/>
            <person name="Coutinho P."/>
            <person name="Gong Y."/>
            <person name="Samejima M."/>
            <person name="Mahadevan R."/>
            <person name="Abou-Zaid M."/>
            <person name="de Vries R.P."/>
            <person name="Igarashi K."/>
            <person name="Yadav J.S."/>
            <person name="Grigoriev I.V."/>
            <person name="Master E.R."/>
        </authorList>
    </citation>
    <scope>NUCLEOTIDE SEQUENCE [LARGE SCALE GENOMIC DNA]</scope>
    <source>
        <strain evidence="3 4">HHB-10118-sp</strain>
    </source>
</reference>
<evidence type="ECO:0000256" key="1">
    <source>
        <dbReference type="SAM" id="MobiDB-lite"/>
    </source>
</evidence>
<dbReference type="EMBL" id="JH930474">
    <property type="protein sequence ID" value="EKM53477.1"/>
    <property type="molecule type" value="Genomic_DNA"/>
</dbReference>
<dbReference type="GeneID" id="18917561"/>
<feature type="signal peptide" evidence="2">
    <location>
        <begin position="1"/>
        <end position="26"/>
    </location>
</feature>
<feature type="region of interest" description="Disordered" evidence="1">
    <location>
        <begin position="33"/>
        <end position="53"/>
    </location>
</feature>